<accession>A0A8H5ZRT2</accession>
<keyword evidence="4 6" id="KW-0472">Membrane</keyword>
<feature type="domain" description="Rhodopsin" evidence="7">
    <location>
        <begin position="28"/>
        <end position="85"/>
    </location>
</feature>
<dbReference type="PANTHER" id="PTHR33048:SF113">
    <property type="entry name" value="INTEGRAL MEMBRANE PROTEIN-RELATED"/>
    <property type="match status" value="1"/>
</dbReference>
<feature type="transmembrane region" description="Helical" evidence="6">
    <location>
        <begin position="44"/>
        <end position="67"/>
    </location>
</feature>
<sequence>MDHAEDRSVEVRAVAAAFMSVAVVTVILRCYVRGRLVKAFGWDDTAMVIALLFYVMFSACMIGGSLWGTGRKYKDLTAKQRVTAMR</sequence>
<evidence type="ECO:0000256" key="5">
    <source>
        <dbReference type="ARBA" id="ARBA00038359"/>
    </source>
</evidence>
<evidence type="ECO:0000256" key="6">
    <source>
        <dbReference type="SAM" id="Phobius"/>
    </source>
</evidence>
<comment type="similarity">
    <text evidence="5">Belongs to the SAT4 family.</text>
</comment>
<evidence type="ECO:0000256" key="3">
    <source>
        <dbReference type="ARBA" id="ARBA00022989"/>
    </source>
</evidence>
<evidence type="ECO:0000313" key="9">
    <source>
        <dbReference type="Proteomes" id="UP000541154"/>
    </source>
</evidence>
<evidence type="ECO:0000259" key="7">
    <source>
        <dbReference type="Pfam" id="PF20684"/>
    </source>
</evidence>
<proteinExistence type="inferred from homology"/>
<evidence type="ECO:0000313" key="8">
    <source>
        <dbReference type="EMBL" id="KAF5855653.1"/>
    </source>
</evidence>
<comment type="caution">
    <text evidence="8">The sequence shown here is derived from an EMBL/GenBank/DDBJ whole genome shotgun (WGS) entry which is preliminary data.</text>
</comment>
<comment type="subcellular location">
    <subcellularLocation>
        <location evidence="1">Membrane</location>
        <topology evidence="1">Multi-pass membrane protein</topology>
    </subcellularLocation>
</comment>
<organism evidence="8 9">
    <name type="scientific">Petromyces alliaceus</name>
    <name type="common">Aspergillus alliaceus</name>
    <dbReference type="NCBI Taxonomy" id="209559"/>
    <lineage>
        <taxon>Eukaryota</taxon>
        <taxon>Fungi</taxon>
        <taxon>Dikarya</taxon>
        <taxon>Ascomycota</taxon>
        <taxon>Pezizomycotina</taxon>
        <taxon>Eurotiomycetes</taxon>
        <taxon>Eurotiomycetidae</taxon>
        <taxon>Eurotiales</taxon>
        <taxon>Aspergillaceae</taxon>
        <taxon>Aspergillus</taxon>
        <taxon>Aspergillus subgen. Circumdati</taxon>
    </lineage>
</organism>
<dbReference type="Pfam" id="PF20684">
    <property type="entry name" value="Fung_rhodopsin"/>
    <property type="match status" value="1"/>
</dbReference>
<dbReference type="InterPro" id="IPR052337">
    <property type="entry name" value="SAT4-like"/>
</dbReference>
<dbReference type="AlphaFoldDB" id="A0A8H5ZRT2"/>
<evidence type="ECO:0000256" key="1">
    <source>
        <dbReference type="ARBA" id="ARBA00004141"/>
    </source>
</evidence>
<protein>
    <recommendedName>
        <fullName evidence="7">Rhodopsin domain-containing protein</fullName>
    </recommendedName>
</protein>
<keyword evidence="3 6" id="KW-1133">Transmembrane helix</keyword>
<keyword evidence="2 6" id="KW-0812">Transmembrane</keyword>
<name>A0A8H5ZRT2_PETAA</name>
<dbReference type="PANTHER" id="PTHR33048">
    <property type="entry name" value="PTH11-LIKE INTEGRAL MEMBRANE PROTEIN (AFU_ORTHOLOGUE AFUA_5G11245)"/>
    <property type="match status" value="1"/>
</dbReference>
<dbReference type="Proteomes" id="UP000541154">
    <property type="component" value="Unassembled WGS sequence"/>
</dbReference>
<evidence type="ECO:0000256" key="4">
    <source>
        <dbReference type="ARBA" id="ARBA00023136"/>
    </source>
</evidence>
<keyword evidence="9" id="KW-1185">Reference proteome</keyword>
<feature type="transmembrane region" description="Helical" evidence="6">
    <location>
        <begin position="12"/>
        <end position="32"/>
    </location>
</feature>
<reference evidence="8 9" key="1">
    <citation type="submission" date="2019-04" db="EMBL/GenBank/DDBJ databases">
        <title>Aspergillus burnettii sp. nov., novel species from soil in southeast Queensland.</title>
        <authorList>
            <person name="Gilchrist C.L.M."/>
            <person name="Pitt J.I."/>
            <person name="Lange L."/>
            <person name="Lacey H.J."/>
            <person name="Vuong D."/>
            <person name="Midgley D.J."/>
            <person name="Greenfield P."/>
            <person name="Bradbury M."/>
            <person name="Lacey E."/>
            <person name="Busk P.K."/>
            <person name="Pilgaard B."/>
            <person name="Chooi Y.H."/>
            <person name="Piggott A.M."/>
        </authorList>
    </citation>
    <scope>NUCLEOTIDE SEQUENCE [LARGE SCALE GENOMIC DNA]</scope>
    <source>
        <strain evidence="8 9">FRR 5400</strain>
    </source>
</reference>
<evidence type="ECO:0000256" key="2">
    <source>
        <dbReference type="ARBA" id="ARBA00022692"/>
    </source>
</evidence>
<dbReference type="EMBL" id="SPNV01000403">
    <property type="protein sequence ID" value="KAF5855653.1"/>
    <property type="molecule type" value="Genomic_DNA"/>
</dbReference>
<dbReference type="InterPro" id="IPR049326">
    <property type="entry name" value="Rhodopsin_dom_fungi"/>
</dbReference>
<feature type="non-terminal residue" evidence="8">
    <location>
        <position position="86"/>
    </location>
</feature>
<dbReference type="GO" id="GO:0016020">
    <property type="term" value="C:membrane"/>
    <property type="evidence" value="ECO:0007669"/>
    <property type="project" value="UniProtKB-SubCell"/>
</dbReference>
<gene>
    <name evidence="8" type="ORF">ETB97_008845</name>
</gene>